<keyword evidence="3" id="KW-1003">Cell membrane</keyword>
<evidence type="ECO:0000256" key="5">
    <source>
        <dbReference type="ARBA" id="ARBA00022989"/>
    </source>
</evidence>
<evidence type="ECO:0000256" key="1">
    <source>
        <dbReference type="ARBA" id="ARBA00004162"/>
    </source>
</evidence>
<evidence type="ECO:0000256" key="4">
    <source>
        <dbReference type="ARBA" id="ARBA00022692"/>
    </source>
</evidence>
<comment type="caution">
    <text evidence="9">The sequence shown here is derived from an EMBL/GenBank/DDBJ whole genome shotgun (WGS) entry which is preliminary data.</text>
</comment>
<dbReference type="GO" id="GO:0015031">
    <property type="term" value="P:protein transport"/>
    <property type="evidence" value="ECO:0007669"/>
    <property type="project" value="UniProtKB-KW"/>
</dbReference>
<evidence type="ECO:0000256" key="6">
    <source>
        <dbReference type="ARBA" id="ARBA00023136"/>
    </source>
</evidence>
<keyword evidence="10" id="KW-1185">Reference proteome</keyword>
<comment type="subcellular location">
    <subcellularLocation>
        <location evidence="1">Cell membrane</location>
        <topology evidence="1">Single-pass membrane protein</topology>
    </subcellularLocation>
    <subcellularLocation>
        <location evidence="7">Cell membrane</location>
        <topology evidence="7">Single-pass type II membrane protein</topology>
    </subcellularLocation>
</comment>
<sequence length="152" mass="15707">MARTGRLELPVRRPRYRFALTPLADAMFQLLIFFMLSSNLTPYALLPVQSAPGAPDVTQPGTAGGGGEAETPARPQAPTALWTLEAGAVRVGGQRFGFDALPALAEALGADGTPADVVVLVRPGATVQDIATVLESLQAAEVGSVQVASGRL</sequence>
<comment type="similarity">
    <text evidence="2 7">Belongs to the ExbD/TolR family.</text>
</comment>
<name>W4HKK6_9RHOB</name>
<reference evidence="9 10" key="1">
    <citation type="journal article" date="2014" name="Antonie Van Leeuwenhoek">
        <title>Roseivivax atlanticus sp. nov., isolated from surface seawater of the Atlantic Ocean.</title>
        <authorList>
            <person name="Li G."/>
            <person name="Lai Q."/>
            <person name="Liu X."/>
            <person name="Sun F."/>
            <person name="Shao Z."/>
        </authorList>
    </citation>
    <scope>NUCLEOTIDE SEQUENCE [LARGE SCALE GENOMIC DNA]</scope>
    <source>
        <strain evidence="9 10">22II-s10s</strain>
    </source>
</reference>
<gene>
    <name evidence="9" type="ORF">ATO8_10328</name>
</gene>
<dbReference type="GO" id="GO:0022857">
    <property type="term" value="F:transmembrane transporter activity"/>
    <property type="evidence" value="ECO:0007669"/>
    <property type="project" value="InterPro"/>
</dbReference>
<keyword evidence="4 7" id="KW-0812">Transmembrane</keyword>
<evidence type="ECO:0000313" key="10">
    <source>
        <dbReference type="Proteomes" id="UP000019063"/>
    </source>
</evidence>
<feature type="region of interest" description="Disordered" evidence="8">
    <location>
        <begin position="55"/>
        <end position="74"/>
    </location>
</feature>
<dbReference type="GO" id="GO:0005886">
    <property type="term" value="C:plasma membrane"/>
    <property type="evidence" value="ECO:0007669"/>
    <property type="project" value="UniProtKB-SubCell"/>
</dbReference>
<dbReference type="PATRIC" id="fig|1317118.6.peg.2129"/>
<keyword evidence="6" id="KW-0472">Membrane</keyword>
<keyword evidence="7" id="KW-0653">Protein transport</keyword>
<protein>
    <submittedName>
        <fullName evidence="9">Biopolymer transport protein ExbD/TolR</fullName>
    </submittedName>
</protein>
<dbReference type="Pfam" id="PF02472">
    <property type="entry name" value="ExbD"/>
    <property type="match status" value="1"/>
</dbReference>
<dbReference type="STRING" id="1379903.ATO8_10328"/>
<organism evidence="9 10">
    <name type="scientific">Roseivivax marinus</name>
    <dbReference type="NCBI Taxonomy" id="1379903"/>
    <lineage>
        <taxon>Bacteria</taxon>
        <taxon>Pseudomonadati</taxon>
        <taxon>Pseudomonadota</taxon>
        <taxon>Alphaproteobacteria</taxon>
        <taxon>Rhodobacterales</taxon>
        <taxon>Roseobacteraceae</taxon>
        <taxon>Roseivivax</taxon>
    </lineage>
</organism>
<keyword evidence="7" id="KW-0813">Transport</keyword>
<dbReference type="EMBL" id="AQQW01000005">
    <property type="protein sequence ID" value="ETW12933.1"/>
    <property type="molecule type" value="Genomic_DNA"/>
</dbReference>
<evidence type="ECO:0000256" key="7">
    <source>
        <dbReference type="RuleBase" id="RU003879"/>
    </source>
</evidence>
<evidence type="ECO:0000256" key="3">
    <source>
        <dbReference type="ARBA" id="ARBA00022475"/>
    </source>
</evidence>
<dbReference type="AlphaFoldDB" id="W4HKK6"/>
<dbReference type="Proteomes" id="UP000019063">
    <property type="component" value="Unassembled WGS sequence"/>
</dbReference>
<accession>W4HKK6</accession>
<dbReference type="RefSeq" id="WP_043844352.1">
    <property type="nucleotide sequence ID" value="NZ_AQQW01000005.1"/>
</dbReference>
<evidence type="ECO:0000256" key="8">
    <source>
        <dbReference type="SAM" id="MobiDB-lite"/>
    </source>
</evidence>
<proteinExistence type="inferred from homology"/>
<dbReference type="eggNOG" id="ENOG5032VXS">
    <property type="taxonomic scope" value="Bacteria"/>
</dbReference>
<evidence type="ECO:0000313" key="9">
    <source>
        <dbReference type="EMBL" id="ETW12933.1"/>
    </source>
</evidence>
<dbReference type="InterPro" id="IPR003400">
    <property type="entry name" value="ExbD"/>
</dbReference>
<evidence type="ECO:0000256" key="2">
    <source>
        <dbReference type="ARBA" id="ARBA00005811"/>
    </source>
</evidence>
<keyword evidence="5" id="KW-1133">Transmembrane helix</keyword>